<name>A0A9P5P3Z8_9AGAR</name>
<keyword evidence="3" id="KW-1185">Reference proteome</keyword>
<organism evidence="2 3">
    <name type="scientific">Rhodocollybia butyracea</name>
    <dbReference type="NCBI Taxonomy" id="206335"/>
    <lineage>
        <taxon>Eukaryota</taxon>
        <taxon>Fungi</taxon>
        <taxon>Dikarya</taxon>
        <taxon>Basidiomycota</taxon>
        <taxon>Agaricomycotina</taxon>
        <taxon>Agaricomycetes</taxon>
        <taxon>Agaricomycetidae</taxon>
        <taxon>Agaricales</taxon>
        <taxon>Marasmiineae</taxon>
        <taxon>Omphalotaceae</taxon>
        <taxon>Rhodocollybia</taxon>
    </lineage>
</organism>
<dbReference type="Proteomes" id="UP000772434">
    <property type="component" value="Unassembled WGS sequence"/>
</dbReference>
<evidence type="ECO:0000313" key="2">
    <source>
        <dbReference type="EMBL" id="KAF9017195.1"/>
    </source>
</evidence>
<gene>
    <name evidence="2" type="ORF">BDP27DRAFT_1169519</name>
</gene>
<dbReference type="Pfam" id="PF26138">
    <property type="entry name" value="DUF8040"/>
    <property type="match status" value="1"/>
</dbReference>
<feature type="domain" description="DUF8040" evidence="1">
    <location>
        <begin position="1"/>
        <end position="38"/>
    </location>
</feature>
<comment type="caution">
    <text evidence="2">The sequence shown here is derived from an EMBL/GenBank/DDBJ whole genome shotgun (WGS) entry which is preliminary data.</text>
</comment>
<dbReference type="AlphaFoldDB" id="A0A9P5P3Z8"/>
<dbReference type="InterPro" id="IPR058353">
    <property type="entry name" value="DUF8040"/>
</dbReference>
<evidence type="ECO:0000313" key="3">
    <source>
        <dbReference type="Proteomes" id="UP000772434"/>
    </source>
</evidence>
<dbReference type="EMBL" id="JADNRY010001383">
    <property type="protein sequence ID" value="KAF9017195.1"/>
    <property type="molecule type" value="Genomic_DNA"/>
</dbReference>
<sequence length="84" mass="9344">ESLAIFLYTCVTGLSVDHVAERFQHSKSTIAEHFTKMAGTLSSSAFYNCFVHLPDIDDPVPDEIRLNPKCWPFFSHVLGAIDGT</sequence>
<feature type="non-terminal residue" evidence="2">
    <location>
        <position position="1"/>
    </location>
</feature>
<feature type="non-terminal residue" evidence="2">
    <location>
        <position position="84"/>
    </location>
</feature>
<protein>
    <recommendedName>
        <fullName evidence="1">DUF8040 domain-containing protein</fullName>
    </recommendedName>
</protein>
<reference evidence="2" key="1">
    <citation type="submission" date="2020-11" db="EMBL/GenBank/DDBJ databases">
        <authorList>
            <consortium name="DOE Joint Genome Institute"/>
            <person name="Ahrendt S."/>
            <person name="Riley R."/>
            <person name="Andreopoulos W."/>
            <person name="Labutti K."/>
            <person name="Pangilinan J."/>
            <person name="Ruiz-Duenas F.J."/>
            <person name="Barrasa J.M."/>
            <person name="Sanchez-Garcia M."/>
            <person name="Camarero S."/>
            <person name="Miyauchi S."/>
            <person name="Serrano A."/>
            <person name="Linde D."/>
            <person name="Babiker R."/>
            <person name="Drula E."/>
            <person name="Ayuso-Fernandez I."/>
            <person name="Pacheco R."/>
            <person name="Padilla G."/>
            <person name="Ferreira P."/>
            <person name="Barriuso J."/>
            <person name="Kellner H."/>
            <person name="Castanera R."/>
            <person name="Alfaro M."/>
            <person name="Ramirez L."/>
            <person name="Pisabarro A.G."/>
            <person name="Kuo A."/>
            <person name="Tritt A."/>
            <person name="Lipzen A."/>
            <person name="He G."/>
            <person name="Yan M."/>
            <person name="Ng V."/>
            <person name="Cullen D."/>
            <person name="Martin F."/>
            <person name="Rosso M.-N."/>
            <person name="Henrissat B."/>
            <person name="Hibbett D."/>
            <person name="Martinez A.T."/>
            <person name="Grigoriev I.V."/>
        </authorList>
    </citation>
    <scope>NUCLEOTIDE SEQUENCE</scope>
    <source>
        <strain evidence="2">AH 40177</strain>
    </source>
</reference>
<accession>A0A9P5P3Z8</accession>
<evidence type="ECO:0000259" key="1">
    <source>
        <dbReference type="Pfam" id="PF26138"/>
    </source>
</evidence>
<proteinExistence type="predicted"/>
<dbReference type="OrthoDB" id="1681765at2759"/>